<evidence type="ECO:0000313" key="4">
    <source>
        <dbReference type="Proteomes" id="UP001387447"/>
    </source>
</evidence>
<comment type="subcellular location">
    <subcellularLocation>
        <location evidence="1">Secreted</location>
    </subcellularLocation>
</comment>
<dbReference type="InterPro" id="IPR001343">
    <property type="entry name" value="Hemolysn_Ca-bd"/>
</dbReference>
<dbReference type="EMBL" id="JBBWYZ010000009">
    <property type="protein sequence ID" value="MEK9512344.1"/>
    <property type="molecule type" value="Genomic_DNA"/>
</dbReference>
<protein>
    <submittedName>
        <fullName evidence="3">Calcium-binding protein</fullName>
    </submittedName>
</protein>
<dbReference type="InterPro" id="IPR011049">
    <property type="entry name" value="Serralysin-like_metalloprot_C"/>
</dbReference>
<sequence>MSQVVNETVFEVVTTANGAVIVGSPNQSNRIRGTAEAIRIQGGDLADTLVAGGNPDMVIYGFDGNDSIIGGAGDNELYGNQGNDTIYGIADNNLIYGGQGDDLIYGGDGNNSLSGDKGNDTLVGGTGNDIIRGGDGEDLIYGGGGNNLLFGEKGNDTIIGGPGNDTIYGGQGNDFIRGGDGNDFIAGDKGNDTLTGGAGADTFAITASANLTRDVITDFNSAEGDIIALRAGAGYDLNSFQTVATAAQASGLSGLVYIQSTGVLLFNGEEIAEFLGTPDITASDFELF</sequence>
<keyword evidence="4" id="KW-1185">Reference proteome</keyword>
<organism evidence="3 4">
    <name type="scientific">Limnospira fusiformis PMC 851.14</name>
    <dbReference type="NCBI Taxonomy" id="2219512"/>
    <lineage>
        <taxon>Bacteria</taxon>
        <taxon>Bacillati</taxon>
        <taxon>Cyanobacteriota</taxon>
        <taxon>Cyanophyceae</taxon>
        <taxon>Oscillatoriophycideae</taxon>
        <taxon>Oscillatoriales</taxon>
        <taxon>Sirenicapillariaceae</taxon>
        <taxon>Limnospira</taxon>
    </lineage>
</organism>
<reference evidence="3 4" key="1">
    <citation type="journal article" date="2024" name="Front. Microbiol.">
        <title>Transcriptomic insights into the dominance of two phototrophs throughout the water column of a tropical hypersaline-alkaline crater lake (Dziani Dzaha, Mayotte).</title>
        <authorList>
            <person name="Duperron S."/>
            <person name="Halary S."/>
            <person name="Bouly J.-P."/>
            <person name="Roussel T."/>
            <person name="Hugoni M."/>
            <person name="Bruto M."/>
            <person name="Oger P."/>
            <person name="Duval C."/>
            <person name="Woo A."/>
            <person name="Jezequiel D."/>
            <person name="Ader M."/>
            <person name="Leboulanger C."/>
            <person name="Agogue H."/>
            <person name="Grossi V."/>
            <person name="Trousselier M."/>
            <person name="Bernard C."/>
        </authorList>
    </citation>
    <scope>NUCLEOTIDE SEQUENCE [LARGE SCALE GENOMIC DNA]</scope>
    <source>
        <strain evidence="3 4">PMC 851.14</strain>
    </source>
</reference>
<dbReference type="RefSeq" id="WP_315663007.1">
    <property type="nucleotide sequence ID" value="NZ_JBBWYZ010000009.1"/>
</dbReference>
<evidence type="ECO:0000256" key="1">
    <source>
        <dbReference type="ARBA" id="ARBA00004613"/>
    </source>
</evidence>
<accession>A0ABU9EK73</accession>
<evidence type="ECO:0000313" key="3">
    <source>
        <dbReference type="EMBL" id="MEK9512344.1"/>
    </source>
</evidence>
<dbReference type="Proteomes" id="UP001387447">
    <property type="component" value="Unassembled WGS sequence"/>
</dbReference>
<comment type="caution">
    <text evidence="3">The sequence shown here is derived from an EMBL/GenBank/DDBJ whole genome shotgun (WGS) entry which is preliminary data.</text>
</comment>
<name>A0ABU9EK73_LIMFS</name>
<dbReference type="PROSITE" id="PS00330">
    <property type="entry name" value="HEMOLYSIN_CALCIUM"/>
    <property type="match status" value="2"/>
</dbReference>
<dbReference type="InterPro" id="IPR018511">
    <property type="entry name" value="Hemolysin-typ_Ca-bd_CS"/>
</dbReference>
<evidence type="ECO:0000256" key="2">
    <source>
        <dbReference type="ARBA" id="ARBA00022525"/>
    </source>
</evidence>
<dbReference type="InterPro" id="IPR050557">
    <property type="entry name" value="RTX_toxin/Mannuronan_C5-epim"/>
</dbReference>
<dbReference type="Gene3D" id="2.150.10.10">
    <property type="entry name" value="Serralysin-like metalloprotease, C-terminal"/>
    <property type="match status" value="3"/>
</dbReference>
<dbReference type="PANTHER" id="PTHR38340:SF1">
    <property type="entry name" value="S-LAYER PROTEIN"/>
    <property type="match status" value="1"/>
</dbReference>
<dbReference type="SUPFAM" id="SSF51120">
    <property type="entry name" value="beta-Roll"/>
    <property type="match status" value="2"/>
</dbReference>
<keyword evidence="2" id="KW-0964">Secreted</keyword>
<dbReference type="PRINTS" id="PR00313">
    <property type="entry name" value="CABNDNGRPT"/>
</dbReference>
<dbReference type="Pfam" id="PF00353">
    <property type="entry name" value="HemolysinCabind"/>
    <property type="match status" value="3"/>
</dbReference>
<gene>
    <name evidence="3" type="ORF">AAEJ74_11785</name>
</gene>
<proteinExistence type="predicted"/>
<dbReference type="PANTHER" id="PTHR38340">
    <property type="entry name" value="S-LAYER PROTEIN"/>
    <property type="match status" value="1"/>
</dbReference>